<dbReference type="EMBL" id="MU006224">
    <property type="protein sequence ID" value="KAF2827243.1"/>
    <property type="molecule type" value="Genomic_DNA"/>
</dbReference>
<dbReference type="Proteomes" id="UP000799424">
    <property type="component" value="Unassembled WGS sequence"/>
</dbReference>
<evidence type="ECO:0000313" key="2">
    <source>
        <dbReference type="Proteomes" id="UP000799424"/>
    </source>
</evidence>
<dbReference type="OrthoDB" id="3796874at2759"/>
<protein>
    <submittedName>
        <fullName evidence="1">Uncharacterized protein</fullName>
    </submittedName>
</protein>
<keyword evidence="2" id="KW-1185">Reference proteome</keyword>
<gene>
    <name evidence="1" type="ORF">CC86DRAFT_405380</name>
</gene>
<sequence>MDQFWEEEVAAEAALEFGPLPVRLSMKPEHFVKHVGSPEMILMLISSYPTLHPDSSVHLEYGTSDDLGNESQFLLFSKLGYHKVRLRKQGMLHVVAFPRRLERKQFLGGGQSLLRKIPAALRNQWFESSETLIAWAQASVSVFTGHTGKERYQHYLKKSGKKFEAVWLQGTPRHAAELPCAWLEFADDGTTITRLTVGSFHGKRIVRYRAHVPSEIQTSIAFRELLLGFATTILFGSPLLPAYLSSMNWHRSISNGIIIPLSAFQDFTVMNDTLSEYFRRPMLGHSKMDRLFKKMKL</sequence>
<evidence type="ECO:0000313" key="1">
    <source>
        <dbReference type="EMBL" id="KAF2827243.1"/>
    </source>
</evidence>
<dbReference type="AlphaFoldDB" id="A0A6A7A289"/>
<proteinExistence type="predicted"/>
<organism evidence="1 2">
    <name type="scientific">Ophiobolus disseminans</name>
    <dbReference type="NCBI Taxonomy" id="1469910"/>
    <lineage>
        <taxon>Eukaryota</taxon>
        <taxon>Fungi</taxon>
        <taxon>Dikarya</taxon>
        <taxon>Ascomycota</taxon>
        <taxon>Pezizomycotina</taxon>
        <taxon>Dothideomycetes</taxon>
        <taxon>Pleosporomycetidae</taxon>
        <taxon>Pleosporales</taxon>
        <taxon>Pleosporineae</taxon>
        <taxon>Phaeosphaeriaceae</taxon>
        <taxon>Ophiobolus</taxon>
    </lineage>
</organism>
<reference evidence="1" key="1">
    <citation type="journal article" date="2020" name="Stud. Mycol.">
        <title>101 Dothideomycetes genomes: a test case for predicting lifestyles and emergence of pathogens.</title>
        <authorList>
            <person name="Haridas S."/>
            <person name="Albert R."/>
            <person name="Binder M."/>
            <person name="Bloem J."/>
            <person name="Labutti K."/>
            <person name="Salamov A."/>
            <person name="Andreopoulos B."/>
            <person name="Baker S."/>
            <person name="Barry K."/>
            <person name="Bills G."/>
            <person name="Bluhm B."/>
            <person name="Cannon C."/>
            <person name="Castanera R."/>
            <person name="Culley D."/>
            <person name="Daum C."/>
            <person name="Ezra D."/>
            <person name="Gonzalez J."/>
            <person name="Henrissat B."/>
            <person name="Kuo A."/>
            <person name="Liang C."/>
            <person name="Lipzen A."/>
            <person name="Lutzoni F."/>
            <person name="Magnuson J."/>
            <person name="Mondo S."/>
            <person name="Nolan M."/>
            <person name="Ohm R."/>
            <person name="Pangilinan J."/>
            <person name="Park H.-J."/>
            <person name="Ramirez L."/>
            <person name="Alfaro M."/>
            <person name="Sun H."/>
            <person name="Tritt A."/>
            <person name="Yoshinaga Y."/>
            <person name="Zwiers L.-H."/>
            <person name="Turgeon B."/>
            <person name="Goodwin S."/>
            <person name="Spatafora J."/>
            <person name="Crous P."/>
            <person name="Grigoriev I."/>
        </authorList>
    </citation>
    <scope>NUCLEOTIDE SEQUENCE</scope>
    <source>
        <strain evidence="1">CBS 113818</strain>
    </source>
</reference>
<name>A0A6A7A289_9PLEO</name>
<accession>A0A6A7A289</accession>